<feature type="compositionally biased region" description="Low complexity" evidence="2">
    <location>
        <begin position="472"/>
        <end position="485"/>
    </location>
</feature>
<dbReference type="AlphaFoldDB" id="A0A8H4P9G4"/>
<evidence type="ECO:0000259" key="3">
    <source>
        <dbReference type="PROSITE" id="PS50181"/>
    </source>
</evidence>
<proteinExistence type="predicted"/>
<protein>
    <recommendedName>
        <fullName evidence="3">F-box domain-containing protein</fullName>
    </recommendedName>
</protein>
<feature type="compositionally biased region" description="Acidic residues" evidence="2">
    <location>
        <begin position="933"/>
        <end position="942"/>
    </location>
</feature>
<feature type="coiled-coil region" evidence="1">
    <location>
        <begin position="562"/>
        <end position="596"/>
    </location>
</feature>
<feature type="compositionally biased region" description="Basic and acidic residues" evidence="2">
    <location>
        <begin position="529"/>
        <end position="545"/>
    </location>
</feature>
<dbReference type="InterPro" id="IPR036047">
    <property type="entry name" value="F-box-like_dom_sf"/>
</dbReference>
<dbReference type="EMBL" id="JAADJG010000175">
    <property type="protein sequence ID" value="KAF4452792.1"/>
    <property type="molecule type" value="Genomic_DNA"/>
</dbReference>
<feature type="region of interest" description="Disordered" evidence="2">
    <location>
        <begin position="452"/>
        <end position="509"/>
    </location>
</feature>
<dbReference type="Pfam" id="PF12937">
    <property type="entry name" value="F-box-like"/>
    <property type="match status" value="1"/>
</dbReference>
<keyword evidence="5" id="KW-1185">Reference proteome</keyword>
<dbReference type="SUPFAM" id="SSF81383">
    <property type="entry name" value="F-box domain"/>
    <property type="match status" value="1"/>
</dbReference>
<accession>A0A8H4P9G4</accession>
<comment type="caution">
    <text evidence="4">The sequence shown here is derived from an EMBL/GenBank/DDBJ whole genome shotgun (WGS) entry which is preliminary data.</text>
</comment>
<sequence length="977" mass="109435">MAAEAAGNEAVTPPKRRLTFLDLPAETQQDILSHCSQSELICCALVSRHFHELASAQLYRSFNILFPDDDDVRFESPIDGLAGGLDTFTTSDYNYAKHLRELSMDTVSTGVKAEHAYKPYLYSTSCGKFLNTLLYLTLKKAKSLETFRWNIRVELSRPVYRELHKIKTLTKFHIRLQAGETYYITPPPLPLSIDSLPPASTHWPDIPPPPPGPPPGVFSAPLAGAMTSLPVIASPPPLLQTSKQFSKLKPCKRDTAIQDPPTLSGFKKLKSLSVLDIDNLELVTELKSCVRNSSATLTELQLSLSDSLALQARRPPPDSDPDDSDVDDEFQVVPVSQSTSFDASGPAKAFRSQEERKLQEGILGRIFDVEPFITKKPALNQSPREAATSQEEDQEADSNDNSEDPREEFVSSIRSVSTRLMSHINGTRDFSTAQQDILDVIEKAARKYVDSCELPSQQNNESPDSASVTPKNVENSVNNESGSSNPGMTEINSNSRPKNKESNNDASPDDIEIEHLDTVDELEVDSDEQQAKETQEKPGEAKQSETAEETPNPGLNKVFTNLDAQRVNYESLLSSLQQLQDENDAFIQKIKTIRVKGTVAELEQFKDSVTQLKELSQEAEHIRGAIKTTHLEIKHIEDQVFGKSQNNDGEKSRRSIDEYLRDTRGIALETLGIHLIPVKASVLSRAIDLKCLKSLTLLNVGNQGPIWTLLSKENKVSPLALRSVFTDNVSTAFLNCMSQLEELHDLFLLERSAKHKPESFAPRTAVTIDQIRRLVLKKHMHTLRRLMIKDESNSNGWDANQKAMILICNRGVQLEELALSMNIHAVHAFMQYFAGLVNLRAINILRFRNNDTCIWVMREILNFIVDNLSHHPELKLEWIAMEDDRLDRVIRPMDTPDDGEKRRGKGKGKEKATAHPHHNSSNLPVLPSWGSDSESEEDDDDASNCGKRLRLKTVGVLQFYEVWGVKIFDKEIRSGRL</sequence>
<dbReference type="Proteomes" id="UP000605986">
    <property type="component" value="Unassembled WGS sequence"/>
</dbReference>
<keyword evidence="1" id="KW-0175">Coiled coil</keyword>
<feature type="region of interest" description="Disordered" evidence="2">
    <location>
        <begin position="524"/>
        <end position="556"/>
    </location>
</feature>
<evidence type="ECO:0000313" key="4">
    <source>
        <dbReference type="EMBL" id="KAF4452792.1"/>
    </source>
</evidence>
<gene>
    <name evidence="4" type="ORF">F53441_4411</name>
</gene>
<feature type="compositionally biased region" description="Polar residues" evidence="2">
    <location>
        <begin position="454"/>
        <end position="470"/>
    </location>
</feature>
<evidence type="ECO:0000313" key="5">
    <source>
        <dbReference type="Proteomes" id="UP000605986"/>
    </source>
</evidence>
<feature type="region of interest" description="Disordered" evidence="2">
    <location>
        <begin position="374"/>
        <end position="413"/>
    </location>
</feature>
<evidence type="ECO:0000256" key="1">
    <source>
        <dbReference type="SAM" id="Coils"/>
    </source>
</evidence>
<feature type="region of interest" description="Disordered" evidence="2">
    <location>
        <begin position="890"/>
        <end position="944"/>
    </location>
</feature>
<reference evidence="4" key="1">
    <citation type="submission" date="2020-01" db="EMBL/GenBank/DDBJ databases">
        <title>Identification and distribution of gene clusters putatively required for synthesis of sphingolipid metabolism inhibitors in phylogenetically diverse species of the filamentous fungus Fusarium.</title>
        <authorList>
            <person name="Kim H.-S."/>
            <person name="Busman M."/>
            <person name="Brown D.W."/>
            <person name="Divon H."/>
            <person name="Uhlig S."/>
            <person name="Proctor R.H."/>
        </authorList>
    </citation>
    <scope>NUCLEOTIDE SEQUENCE</scope>
    <source>
        <strain evidence="4">NRRL 53441</strain>
    </source>
</reference>
<dbReference type="PROSITE" id="PS50181">
    <property type="entry name" value="FBOX"/>
    <property type="match status" value="1"/>
</dbReference>
<evidence type="ECO:0000256" key="2">
    <source>
        <dbReference type="SAM" id="MobiDB-lite"/>
    </source>
</evidence>
<feature type="compositionally biased region" description="Acidic residues" evidence="2">
    <location>
        <begin position="390"/>
        <end position="402"/>
    </location>
</feature>
<dbReference type="InterPro" id="IPR001810">
    <property type="entry name" value="F-box_dom"/>
</dbReference>
<dbReference type="OrthoDB" id="4200124at2759"/>
<organism evidence="4 5">
    <name type="scientific">Fusarium austroafricanum</name>
    <dbReference type="NCBI Taxonomy" id="2364996"/>
    <lineage>
        <taxon>Eukaryota</taxon>
        <taxon>Fungi</taxon>
        <taxon>Dikarya</taxon>
        <taxon>Ascomycota</taxon>
        <taxon>Pezizomycotina</taxon>
        <taxon>Sordariomycetes</taxon>
        <taxon>Hypocreomycetidae</taxon>
        <taxon>Hypocreales</taxon>
        <taxon>Nectriaceae</taxon>
        <taxon>Fusarium</taxon>
        <taxon>Fusarium concolor species complex</taxon>
    </lineage>
</organism>
<feature type="domain" description="F-box" evidence="3">
    <location>
        <begin position="17"/>
        <end position="62"/>
    </location>
</feature>
<feature type="compositionally biased region" description="Polar residues" evidence="2">
    <location>
        <begin position="486"/>
        <end position="496"/>
    </location>
</feature>
<feature type="compositionally biased region" description="Polar residues" evidence="2">
    <location>
        <begin position="379"/>
        <end position="389"/>
    </location>
</feature>
<name>A0A8H4P9G4_9HYPO</name>